<protein>
    <recommendedName>
        <fullName evidence="6">Fibronectin type-III domain-containing protein</fullName>
    </recommendedName>
</protein>
<feature type="compositionally biased region" description="Low complexity" evidence="1">
    <location>
        <begin position="434"/>
        <end position="451"/>
    </location>
</feature>
<evidence type="ECO:0000256" key="1">
    <source>
        <dbReference type="SAM" id="MobiDB-lite"/>
    </source>
</evidence>
<feature type="region of interest" description="Disordered" evidence="1">
    <location>
        <begin position="434"/>
        <end position="462"/>
    </location>
</feature>
<dbReference type="Pfam" id="PF25832">
    <property type="entry name" value="Fn3_SaeA_2nd"/>
    <property type="match status" value="1"/>
</dbReference>
<dbReference type="AlphaFoldDB" id="A0A841CTF2"/>
<dbReference type="Proteomes" id="UP000547510">
    <property type="component" value="Unassembled WGS sequence"/>
</dbReference>
<dbReference type="InterPro" id="IPR058692">
    <property type="entry name" value="Fn3_SaeA_2nd"/>
</dbReference>
<feature type="domain" description="SaeA first Fn3-like" evidence="2">
    <location>
        <begin position="406"/>
        <end position="476"/>
    </location>
</feature>
<gene>
    <name evidence="4" type="ORF">FHS29_006215</name>
</gene>
<comment type="caution">
    <text evidence="4">The sequence shown here is derived from an EMBL/GenBank/DDBJ whole genome shotgun (WGS) entry which is preliminary data.</text>
</comment>
<name>A0A841CTF2_9PSEU</name>
<organism evidence="4 5">
    <name type="scientific">Saccharothrix tamanrassetensis</name>
    <dbReference type="NCBI Taxonomy" id="1051531"/>
    <lineage>
        <taxon>Bacteria</taxon>
        <taxon>Bacillati</taxon>
        <taxon>Actinomycetota</taxon>
        <taxon>Actinomycetes</taxon>
        <taxon>Pseudonocardiales</taxon>
        <taxon>Pseudonocardiaceae</taxon>
        <taxon>Saccharothrix</taxon>
    </lineage>
</organism>
<keyword evidence="5" id="KW-1185">Reference proteome</keyword>
<evidence type="ECO:0000313" key="4">
    <source>
        <dbReference type="EMBL" id="MBB5959594.1"/>
    </source>
</evidence>
<evidence type="ECO:0000313" key="5">
    <source>
        <dbReference type="Proteomes" id="UP000547510"/>
    </source>
</evidence>
<feature type="region of interest" description="Disordered" evidence="1">
    <location>
        <begin position="520"/>
        <end position="547"/>
    </location>
</feature>
<dbReference type="Gene3D" id="2.60.40.10">
    <property type="entry name" value="Immunoglobulins"/>
    <property type="match status" value="1"/>
</dbReference>
<accession>A0A841CTF2</accession>
<dbReference type="InterPro" id="IPR013783">
    <property type="entry name" value="Ig-like_fold"/>
</dbReference>
<evidence type="ECO:0008006" key="6">
    <source>
        <dbReference type="Google" id="ProtNLM"/>
    </source>
</evidence>
<evidence type="ECO:0000259" key="2">
    <source>
        <dbReference type="Pfam" id="PF25832"/>
    </source>
</evidence>
<feature type="domain" description="SaeA second Fn3-like" evidence="3">
    <location>
        <begin position="492"/>
        <end position="580"/>
    </location>
</feature>
<dbReference type="RefSeq" id="WP_184696610.1">
    <property type="nucleotide sequence ID" value="NZ_JACHJN010000011.1"/>
</dbReference>
<dbReference type="EMBL" id="JACHJN010000011">
    <property type="protein sequence ID" value="MBB5959594.1"/>
    <property type="molecule type" value="Genomic_DNA"/>
</dbReference>
<dbReference type="GO" id="GO:0005975">
    <property type="term" value="P:carbohydrate metabolic process"/>
    <property type="evidence" value="ECO:0007669"/>
    <property type="project" value="UniProtKB-ARBA"/>
</dbReference>
<evidence type="ECO:0000259" key="3">
    <source>
        <dbReference type="Pfam" id="PF25833"/>
    </source>
</evidence>
<dbReference type="InterPro" id="IPR058691">
    <property type="entry name" value="Fn3_SaeA_1st"/>
</dbReference>
<dbReference type="Pfam" id="PF25833">
    <property type="entry name" value="Fn3_SaeA_3rd"/>
    <property type="match status" value="1"/>
</dbReference>
<sequence>MPDDFDAYRTTVLDTARRAGNQPPADLFVRYHLDPRGVGTPEEFARQVAAVAKYWRALKLKKLYQPLATALLAAHTDLERRSLLNLEAFTEQREQGRGKAQEQLDRRIEVIASSSPCITLTGLHRLVGGVDNAFTEQEVREALKGRGITVIDPPWDLPPGPAIPAARSLRAPLTALGFKLSPEVLFGTEAVRAGFSLRDGFRLAADNRMVTLALLEKARDEQTRTSQDERKTAMDNVLAILLPATQANTVRELITWEVREHLRPDLEAGLPVRLIAHTATELGLDATEALHLAVTLAGEGTTGKRDGGTAQLVAEALTAGELQEARRLLDGLLAGECVQERAQLDEALRRVADLLARAEAAWAGGDHEDAAGLLAAAGEIARDDETLSARLAAIPPPPPGEVTAGLDGDRVVVRWTPSPARTNPVQYRLVRSTGTPAVSSGSGTTVVETSGNEAVDETPPTADPVHYSVFASRGGAWSAGASAPAVEPLPEVVDVRLTSDETSVTGTWRAHRDAVEIEVTRTPRSTPGASPEKVPTRHDGGSTFVDSSVRSGETYDYAFRAVYHTRAGARRVSEPVVASASPVTRPEPVTELAHEVVQEYGRAVMRLTWRNPAAGDVEIRTSVDGPEWPVGTYITRQAANGFGQPAGGNTTSENGRAGLDIPVRQGRVTATAITSAGDHAVVGASTSLSLVDKVTGVRADRLDDLVRVRWIWPRGAHVVRVRWWPDDGVVPPVHVEQVEISERVHTDGGGAEFTAGAGPLVVSLQTVTRTRDEESVSAAVLTKVAGRPAKVSYAVRQVGLPGLRKLTLTLTSDRHCRLPPVVVVHRTDGILPLRPDRGRVVTTFPAQNLSPGLPLSLPLPERPTPLSGFACFVDPNTEHADEVTLVPLISR</sequence>
<reference evidence="4 5" key="1">
    <citation type="submission" date="2020-08" db="EMBL/GenBank/DDBJ databases">
        <title>Genomic Encyclopedia of Type Strains, Phase III (KMG-III): the genomes of soil and plant-associated and newly described type strains.</title>
        <authorList>
            <person name="Whitman W."/>
        </authorList>
    </citation>
    <scope>NUCLEOTIDE SEQUENCE [LARGE SCALE GENOMIC DNA]</scope>
    <source>
        <strain evidence="4 5">CECT 8640</strain>
    </source>
</reference>
<proteinExistence type="predicted"/>